<dbReference type="PANTHER" id="PTHR12801">
    <property type="entry name" value="RNA EXONUCLEASE REXO1 / RECO3 FAMILY MEMBER-RELATED"/>
    <property type="match status" value="1"/>
</dbReference>
<feature type="compositionally biased region" description="Acidic residues" evidence="3">
    <location>
        <begin position="270"/>
        <end position="283"/>
    </location>
</feature>
<dbReference type="SUPFAM" id="SSF53098">
    <property type="entry name" value="Ribonuclease H-like"/>
    <property type="match status" value="1"/>
</dbReference>
<feature type="region of interest" description="Disordered" evidence="3">
    <location>
        <begin position="14"/>
        <end position="44"/>
    </location>
</feature>
<keyword evidence="5" id="KW-1185">Reference proteome</keyword>
<dbReference type="OrthoDB" id="16516at2759"/>
<dbReference type="GO" id="GO:0004527">
    <property type="term" value="F:exonuclease activity"/>
    <property type="evidence" value="ECO:0007669"/>
    <property type="project" value="InterPro"/>
</dbReference>
<dbReference type="InterPro" id="IPR047021">
    <property type="entry name" value="REXO1/3/4-like"/>
</dbReference>
<keyword evidence="1" id="KW-0540">Nuclease</keyword>
<dbReference type="GO" id="GO:0005634">
    <property type="term" value="C:nucleus"/>
    <property type="evidence" value="ECO:0007669"/>
    <property type="project" value="TreeGrafter"/>
</dbReference>
<evidence type="ECO:0000256" key="1">
    <source>
        <dbReference type="ARBA" id="ARBA00022722"/>
    </source>
</evidence>
<evidence type="ECO:0008006" key="6">
    <source>
        <dbReference type="Google" id="ProtNLM"/>
    </source>
</evidence>
<protein>
    <recommendedName>
        <fullName evidence="6">Exonuclease domain-containing protein</fullName>
    </recommendedName>
</protein>
<evidence type="ECO:0000256" key="2">
    <source>
        <dbReference type="ARBA" id="ARBA00022801"/>
    </source>
</evidence>
<comment type="caution">
    <text evidence="4">The sequence shown here is derived from an EMBL/GenBank/DDBJ whole genome shotgun (WGS) entry which is preliminary data.</text>
</comment>
<dbReference type="GO" id="GO:0003676">
    <property type="term" value="F:nucleic acid binding"/>
    <property type="evidence" value="ECO:0007669"/>
    <property type="project" value="InterPro"/>
</dbReference>
<reference evidence="5" key="1">
    <citation type="journal article" date="2023" name="Commun. Biol.">
        <title>Genome analysis of Parmales, the sister group of diatoms, reveals the evolutionary specialization of diatoms from phago-mixotrophs to photoautotrophs.</title>
        <authorList>
            <person name="Ban H."/>
            <person name="Sato S."/>
            <person name="Yoshikawa S."/>
            <person name="Yamada K."/>
            <person name="Nakamura Y."/>
            <person name="Ichinomiya M."/>
            <person name="Sato N."/>
            <person name="Blanc-Mathieu R."/>
            <person name="Endo H."/>
            <person name="Kuwata A."/>
            <person name="Ogata H."/>
        </authorList>
    </citation>
    <scope>NUCLEOTIDE SEQUENCE [LARGE SCALE GENOMIC DNA]</scope>
</reference>
<accession>A0A9W7L0J9</accession>
<proteinExistence type="predicted"/>
<evidence type="ECO:0000313" key="5">
    <source>
        <dbReference type="Proteomes" id="UP001165065"/>
    </source>
</evidence>
<dbReference type="AlphaFoldDB" id="A0A9W7L0J9"/>
<evidence type="ECO:0000256" key="3">
    <source>
        <dbReference type="SAM" id="MobiDB-lite"/>
    </source>
</evidence>
<dbReference type="Proteomes" id="UP001165065">
    <property type="component" value="Unassembled WGS sequence"/>
</dbReference>
<gene>
    <name evidence="4" type="ORF">TrCOL_g7644</name>
</gene>
<evidence type="ECO:0000313" key="4">
    <source>
        <dbReference type="EMBL" id="GMI19379.1"/>
    </source>
</evidence>
<feature type="region of interest" description="Disordered" evidence="3">
    <location>
        <begin position="142"/>
        <end position="165"/>
    </location>
</feature>
<keyword evidence="2" id="KW-0378">Hydrolase</keyword>
<dbReference type="EMBL" id="BRYA01000491">
    <property type="protein sequence ID" value="GMI19379.1"/>
    <property type="molecule type" value="Genomic_DNA"/>
</dbReference>
<dbReference type="InterPro" id="IPR012337">
    <property type="entry name" value="RNaseH-like_sf"/>
</dbReference>
<dbReference type="PANTHER" id="PTHR12801:SF45">
    <property type="entry name" value="RNA EXONUCLEASE 4"/>
    <property type="match status" value="1"/>
</dbReference>
<organism evidence="4 5">
    <name type="scientific">Triparma columacea</name>
    <dbReference type="NCBI Taxonomy" id="722753"/>
    <lineage>
        <taxon>Eukaryota</taxon>
        <taxon>Sar</taxon>
        <taxon>Stramenopiles</taxon>
        <taxon>Ochrophyta</taxon>
        <taxon>Bolidophyceae</taxon>
        <taxon>Parmales</taxon>
        <taxon>Triparmaceae</taxon>
        <taxon>Triparma</taxon>
    </lineage>
</organism>
<dbReference type="Gene3D" id="3.30.420.10">
    <property type="entry name" value="Ribonuclease H-like superfamily/Ribonuclease H"/>
    <property type="match status" value="1"/>
</dbReference>
<name>A0A9W7L0J9_9STRA</name>
<sequence length="283" mass="31928">MVYFTKKAKKQMVARKAKTKAKTSPPGTSPDFIPKLTAAPSKSSGVDQVKGFKIIGKGDAAMKDDTASAKIKPTPPQLLGKRRIKVPDGLTGKELKTFRKKKRREVKASVGSGYRDDMVVFVEKGDGKKGRSKFGSIKEAVEKEKKEKMEEKERGTEEKKKLKEKVVVGHGLRNDFKAIMMDHPKHMVRDTARYAPYMRRAGKNGGKLKPRKLKDLVKEYLGIEGFQEGAHDSKDDADGAMKLYKRARFGWEKEMEGKRGKMGKKKGKEEEEDEDEDDDEMEE</sequence>
<feature type="region of interest" description="Disordered" evidence="3">
    <location>
        <begin position="255"/>
        <end position="283"/>
    </location>
</feature>
<dbReference type="InterPro" id="IPR036397">
    <property type="entry name" value="RNaseH_sf"/>
</dbReference>